<evidence type="ECO:0000313" key="2">
    <source>
        <dbReference type="EMBL" id="XBV84873.1"/>
    </source>
</evidence>
<protein>
    <submittedName>
        <fullName evidence="2">DinB family protein</fullName>
    </submittedName>
</protein>
<dbReference type="KEGG" id="dsc:ABOD76_15700"/>
<dbReference type="SUPFAM" id="SSF109854">
    <property type="entry name" value="DinB/YfiT-like putative metalloenzymes"/>
    <property type="match status" value="1"/>
</dbReference>
<dbReference type="InterPro" id="IPR034660">
    <property type="entry name" value="DinB/YfiT-like"/>
</dbReference>
<dbReference type="InterPro" id="IPR024775">
    <property type="entry name" value="DinB-like"/>
</dbReference>
<dbReference type="AlphaFoldDB" id="A0AAU7U8S2"/>
<feature type="domain" description="DinB-like" evidence="1">
    <location>
        <begin position="7"/>
        <end position="140"/>
    </location>
</feature>
<gene>
    <name evidence="2" type="ORF">ABOD76_15700</name>
</gene>
<dbReference type="EMBL" id="CP158299">
    <property type="protein sequence ID" value="XBV84873.1"/>
    <property type="molecule type" value="Genomic_DNA"/>
</dbReference>
<proteinExistence type="predicted"/>
<reference evidence="2" key="1">
    <citation type="submission" date="2024-06" db="EMBL/GenBank/DDBJ databases">
        <title>Draft Genome Sequence of Deinococcus sonorensis Type Strain KR-87, a Biofilm Producing Representative of the Genus Deinococcus.</title>
        <authorList>
            <person name="Boren L.S."/>
            <person name="Grosso R.A."/>
            <person name="Hugenberg-Cox A.N."/>
            <person name="Hill J.T.E."/>
            <person name="Albert C.M."/>
            <person name="Tuohy J.M."/>
        </authorList>
    </citation>
    <scope>NUCLEOTIDE SEQUENCE</scope>
    <source>
        <strain evidence="2">KR-87</strain>
    </source>
</reference>
<sequence>MSGLQDMIAEVLPRLQAVGEAPSGHQPEAGVWSARQVLGHLIDSGVNNHLRFVRAAAESGLELPGYDQNAWVQAGGYQQRPWAELVTLWAAYQTHMAHVIAGLPEAALAHTLSVGGGAPVTLGWLAEDYLQHQRHHLAQIWARAEA</sequence>
<dbReference type="RefSeq" id="WP_350242910.1">
    <property type="nucleotide sequence ID" value="NZ_CP158299.1"/>
</dbReference>
<accession>A0AAU7U8S2</accession>
<organism evidence="2">
    <name type="scientific">Deinococcus sonorensis KR-87</name>
    <dbReference type="NCBI Taxonomy" id="694439"/>
    <lineage>
        <taxon>Bacteria</taxon>
        <taxon>Thermotogati</taxon>
        <taxon>Deinococcota</taxon>
        <taxon>Deinococci</taxon>
        <taxon>Deinococcales</taxon>
        <taxon>Deinococcaceae</taxon>
        <taxon>Deinococcus</taxon>
    </lineage>
</organism>
<evidence type="ECO:0000259" key="1">
    <source>
        <dbReference type="Pfam" id="PF12867"/>
    </source>
</evidence>
<dbReference type="Pfam" id="PF12867">
    <property type="entry name" value="DinB_2"/>
    <property type="match status" value="1"/>
</dbReference>
<name>A0AAU7U8S2_9DEIO</name>
<dbReference type="Gene3D" id="1.20.120.450">
    <property type="entry name" value="dinb family like domain"/>
    <property type="match status" value="1"/>
</dbReference>